<dbReference type="SUPFAM" id="SSF53850">
    <property type="entry name" value="Periplasmic binding protein-like II"/>
    <property type="match status" value="1"/>
</dbReference>
<name>A0ABT1F1V6_9PROT</name>
<proteinExistence type="predicted"/>
<dbReference type="Gene3D" id="3.40.190.270">
    <property type="match status" value="1"/>
</dbReference>
<accession>A0ABT1F1V6</accession>
<evidence type="ECO:0000313" key="1">
    <source>
        <dbReference type="EMBL" id="MCP1259204.1"/>
    </source>
</evidence>
<dbReference type="Gene3D" id="3.40.190.10">
    <property type="entry name" value="Periplasmic binding protein-like II"/>
    <property type="match status" value="1"/>
</dbReference>
<dbReference type="Proteomes" id="UP001523528">
    <property type="component" value="Unassembled WGS sequence"/>
</dbReference>
<dbReference type="RefSeq" id="WP_165990976.1">
    <property type="nucleotide sequence ID" value="NZ_JAMYZY010000024.1"/>
</dbReference>
<keyword evidence="2" id="KW-1185">Reference proteome</keyword>
<comment type="caution">
    <text evidence="1">The sequence shown here is derived from an EMBL/GenBank/DDBJ whole genome shotgun (WGS) entry which is preliminary data.</text>
</comment>
<sequence length="337" mass="36690">MTRPVIHYTRCPSVPTISALAEAWGTLRAEFAEEKDVEIVFQSIGFSPKTEYDHKDRLWLRNAGHAPALWKKSHGVGCKVVGLAFLDGRYPVLSLHSSGLTAPGTLKGRRLAVFHNPDSPFDLMIAQQLKIYQTALATAGLGLDDVELVRIPRAFPPRGARESFLLAGFRSALAALEEGVVDAVAASIPPDGGLYPRLNVVYDTRLAPDLVSRVHPSVLRGLVVSTALIEEQRDLLVRIVATLVRTAERAATQPLDALRALASDLGQAPENLAAVYENIAQGIRLDLNDDYLATLDAQKSFLLQQGLIQKDFDLESWIDRSVLADATVLAHAHSQPA</sequence>
<reference evidence="1 2" key="1">
    <citation type="submission" date="2022-06" db="EMBL/GenBank/DDBJ databases">
        <title>Acetobacer genomes from food samples.</title>
        <authorList>
            <person name="Sombolestani A."/>
        </authorList>
    </citation>
    <scope>NUCLEOTIDE SEQUENCE [LARGE SCALE GENOMIC DNA]</scope>
    <source>
        <strain evidence="1 2">R-83285</strain>
    </source>
</reference>
<organism evidence="1 2">
    <name type="scientific">Acetobacter lambici</name>
    <dbReference type="NCBI Taxonomy" id="1332824"/>
    <lineage>
        <taxon>Bacteria</taxon>
        <taxon>Pseudomonadati</taxon>
        <taxon>Pseudomonadota</taxon>
        <taxon>Alphaproteobacteria</taxon>
        <taxon>Acetobacterales</taxon>
        <taxon>Acetobacteraceae</taxon>
        <taxon>Acetobacter</taxon>
    </lineage>
</organism>
<evidence type="ECO:0008006" key="3">
    <source>
        <dbReference type="Google" id="ProtNLM"/>
    </source>
</evidence>
<protein>
    <recommendedName>
        <fullName evidence="3">ABC transporter substrate-binding protein</fullName>
    </recommendedName>
</protein>
<evidence type="ECO:0000313" key="2">
    <source>
        <dbReference type="Proteomes" id="UP001523528"/>
    </source>
</evidence>
<gene>
    <name evidence="1" type="ORF">NKW50_11435</name>
</gene>
<dbReference type="EMBL" id="JAMYZZ010000023">
    <property type="protein sequence ID" value="MCP1259204.1"/>
    <property type="molecule type" value="Genomic_DNA"/>
</dbReference>